<evidence type="ECO:0000256" key="2">
    <source>
        <dbReference type="ARBA" id="ARBA00004370"/>
    </source>
</evidence>
<comment type="subcellular location">
    <subcellularLocation>
        <location evidence="2">Membrane</location>
    </subcellularLocation>
</comment>
<dbReference type="PRINTS" id="PR00463">
    <property type="entry name" value="EP450I"/>
</dbReference>
<dbReference type="InterPro" id="IPR002401">
    <property type="entry name" value="Cyt_P450_E_grp-I"/>
</dbReference>
<evidence type="ECO:0000256" key="13">
    <source>
        <dbReference type="SAM" id="Phobius"/>
    </source>
</evidence>
<evidence type="ECO:0000256" key="4">
    <source>
        <dbReference type="ARBA" id="ARBA00022617"/>
    </source>
</evidence>
<feature type="transmembrane region" description="Helical" evidence="13">
    <location>
        <begin position="12"/>
        <end position="29"/>
    </location>
</feature>
<evidence type="ECO:0000256" key="5">
    <source>
        <dbReference type="ARBA" id="ARBA00022692"/>
    </source>
</evidence>
<dbReference type="Pfam" id="PF00067">
    <property type="entry name" value="p450"/>
    <property type="match status" value="2"/>
</dbReference>
<gene>
    <name evidence="14" type="ORF">FSPOR_4828</name>
</gene>
<dbReference type="PANTHER" id="PTHR24305">
    <property type="entry name" value="CYTOCHROME P450"/>
    <property type="match status" value="1"/>
</dbReference>
<name>A0A395S9M1_FUSSP</name>
<keyword evidence="4 12" id="KW-0349">Heme</keyword>
<dbReference type="GO" id="GO:0005506">
    <property type="term" value="F:iron ion binding"/>
    <property type="evidence" value="ECO:0007669"/>
    <property type="project" value="InterPro"/>
</dbReference>
<accession>A0A395S9M1</accession>
<evidence type="ECO:0000256" key="12">
    <source>
        <dbReference type="PIRSR" id="PIRSR602401-1"/>
    </source>
</evidence>
<dbReference type="Proteomes" id="UP000266152">
    <property type="component" value="Unassembled WGS sequence"/>
</dbReference>
<evidence type="ECO:0000256" key="6">
    <source>
        <dbReference type="ARBA" id="ARBA00022723"/>
    </source>
</evidence>
<keyword evidence="10" id="KW-0503">Monooxygenase</keyword>
<dbReference type="GO" id="GO:0020037">
    <property type="term" value="F:heme binding"/>
    <property type="evidence" value="ECO:0007669"/>
    <property type="project" value="InterPro"/>
</dbReference>
<evidence type="ECO:0000256" key="9">
    <source>
        <dbReference type="ARBA" id="ARBA00023004"/>
    </source>
</evidence>
<evidence type="ECO:0000256" key="7">
    <source>
        <dbReference type="ARBA" id="ARBA00022989"/>
    </source>
</evidence>
<reference evidence="14 15" key="1">
    <citation type="journal article" date="2018" name="PLoS Pathog.">
        <title>Evolution of structural diversity of trichothecenes, a family of toxins produced by plant pathogenic and entomopathogenic fungi.</title>
        <authorList>
            <person name="Proctor R.H."/>
            <person name="McCormick S.P."/>
            <person name="Kim H.S."/>
            <person name="Cardoza R.E."/>
            <person name="Stanley A.M."/>
            <person name="Lindo L."/>
            <person name="Kelly A."/>
            <person name="Brown D.W."/>
            <person name="Lee T."/>
            <person name="Vaughan M.M."/>
            <person name="Alexander N.J."/>
            <person name="Busman M."/>
            <person name="Gutierrez S."/>
        </authorList>
    </citation>
    <scope>NUCLEOTIDE SEQUENCE [LARGE SCALE GENOMIC DNA]</scope>
    <source>
        <strain evidence="14 15">NRRL 3299</strain>
    </source>
</reference>
<feature type="transmembrane region" description="Helical" evidence="13">
    <location>
        <begin position="65"/>
        <end position="89"/>
    </location>
</feature>
<dbReference type="GO" id="GO:0004497">
    <property type="term" value="F:monooxygenase activity"/>
    <property type="evidence" value="ECO:0007669"/>
    <property type="project" value="UniProtKB-KW"/>
</dbReference>
<evidence type="ECO:0000313" key="15">
    <source>
        <dbReference type="Proteomes" id="UP000266152"/>
    </source>
</evidence>
<dbReference type="InterPro" id="IPR050121">
    <property type="entry name" value="Cytochrome_P450_monoxygenase"/>
</dbReference>
<keyword evidence="5 13" id="KW-0812">Transmembrane</keyword>
<dbReference type="Gene3D" id="1.10.630.10">
    <property type="entry name" value="Cytochrome P450"/>
    <property type="match status" value="1"/>
</dbReference>
<comment type="caution">
    <text evidence="14">The sequence shown here is derived from an EMBL/GenBank/DDBJ whole genome shotgun (WGS) entry which is preliminary data.</text>
</comment>
<evidence type="ECO:0000256" key="11">
    <source>
        <dbReference type="ARBA" id="ARBA00023136"/>
    </source>
</evidence>
<keyword evidence="11 13" id="KW-0472">Membrane</keyword>
<evidence type="ECO:0000256" key="8">
    <source>
        <dbReference type="ARBA" id="ARBA00023002"/>
    </source>
</evidence>
<dbReference type="PANTHER" id="PTHR24305:SF112">
    <property type="entry name" value="L-ORNITHINE-N5-MONOOXYGENASE (EUROFUNG)"/>
    <property type="match status" value="1"/>
</dbReference>
<evidence type="ECO:0000256" key="3">
    <source>
        <dbReference type="ARBA" id="ARBA00010617"/>
    </source>
</evidence>
<evidence type="ECO:0000256" key="10">
    <source>
        <dbReference type="ARBA" id="ARBA00023033"/>
    </source>
</evidence>
<dbReference type="STRING" id="5514.A0A395S9M1"/>
<evidence type="ECO:0000256" key="1">
    <source>
        <dbReference type="ARBA" id="ARBA00001971"/>
    </source>
</evidence>
<keyword evidence="6 12" id="KW-0479">Metal-binding</keyword>
<organism evidence="14 15">
    <name type="scientific">Fusarium sporotrichioides</name>
    <dbReference type="NCBI Taxonomy" id="5514"/>
    <lineage>
        <taxon>Eukaryota</taxon>
        <taxon>Fungi</taxon>
        <taxon>Dikarya</taxon>
        <taxon>Ascomycota</taxon>
        <taxon>Pezizomycotina</taxon>
        <taxon>Sordariomycetes</taxon>
        <taxon>Hypocreomycetidae</taxon>
        <taxon>Hypocreales</taxon>
        <taxon>Nectriaceae</taxon>
        <taxon>Fusarium</taxon>
    </lineage>
</organism>
<dbReference type="InterPro" id="IPR036396">
    <property type="entry name" value="Cyt_P450_sf"/>
</dbReference>
<evidence type="ECO:0000313" key="14">
    <source>
        <dbReference type="EMBL" id="RGP69114.1"/>
    </source>
</evidence>
<protein>
    <submittedName>
        <fullName evidence="14">Uncharacterized protein</fullName>
    </submittedName>
</protein>
<feature type="binding site" description="axial binding residue" evidence="12">
    <location>
        <position position="476"/>
    </location>
    <ligand>
        <name>heme</name>
        <dbReference type="ChEBI" id="CHEBI:30413"/>
    </ligand>
    <ligandPart>
        <name>Fe</name>
        <dbReference type="ChEBI" id="CHEBI:18248"/>
    </ligandPart>
</feature>
<keyword evidence="9 12" id="KW-0408">Iron</keyword>
<comment type="similarity">
    <text evidence="3">Belongs to the cytochrome P450 family.</text>
</comment>
<proteinExistence type="inferred from homology"/>
<dbReference type="GO" id="GO:0016705">
    <property type="term" value="F:oxidoreductase activity, acting on paired donors, with incorporation or reduction of molecular oxygen"/>
    <property type="evidence" value="ECO:0007669"/>
    <property type="project" value="InterPro"/>
</dbReference>
<keyword evidence="15" id="KW-1185">Reference proteome</keyword>
<dbReference type="AlphaFoldDB" id="A0A395S9M1"/>
<dbReference type="EMBL" id="PXOF01000063">
    <property type="protein sequence ID" value="RGP69114.1"/>
    <property type="molecule type" value="Genomic_DNA"/>
</dbReference>
<keyword evidence="8" id="KW-0560">Oxidoreductase</keyword>
<dbReference type="InterPro" id="IPR001128">
    <property type="entry name" value="Cyt_P450"/>
</dbReference>
<dbReference type="GO" id="GO:0016020">
    <property type="term" value="C:membrane"/>
    <property type="evidence" value="ECO:0007669"/>
    <property type="project" value="UniProtKB-SubCell"/>
</dbReference>
<dbReference type="PRINTS" id="PR00385">
    <property type="entry name" value="P450"/>
</dbReference>
<comment type="cofactor">
    <cofactor evidence="1 12">
        <name>heme</name>
        <dbReference type="ChEBI" id="CHEBI:30413"/>
    </cofactor>
</comment>
<sequence length="536" mass="62428">MTFSSPSLDSEESFGILFLFGVFAHVFALRKGEWDMWTMRFICAWITYEAVTPCALNQLRPMAYFNAIFLANKWMFSFLLGMTSSILIYRGFFHRLNRFPGPFVARLSNVYASWLAIKEEHMYLEVQKLHRKYGDIVRIGPQELSIATPSAFRILHANNSPISKGPFYNVARPWVNLLADRNKKSHAHRRKTWDKAFTAKALRDYEPRVVRYTKQLADQLEKTKGEPINIGAWINFYTFDIVGDLAFGTSFNYLVKGVKDKFLTESHESQALMGYFRQSTWFFEVFKETPFLNNSWLSFQSWLKQKVETRRQNKPSEPDVLSWILEEYDSIENPTKDDYLRLCAATSILLHQLTLHPDILKKLQAEIDEYKANYEEPDHFSMSKLKYLQACIDESLRLHPVIMSGLQRMTPPEGMQVEDVFIPGDTIFHAPSYTIYRDERCFVRPLEFIPERWTTQPELIIDSSVYAPFSTGRGACAGKQLGLMEMRYVLTEILSKYNMSFAPETNPEAFIHGLRDCFTLELPELNMVFTPREERA</sequence>
<dbReference type="CDD" id="cd11061">
    <property type="entry name" value="CYP67-like"/>
    <property type="match status" value="1"/>
</dbReference>
<dbReference type="SUPFAM" id="SSF48264">
    <property type="entry name" value="Cytochrome P450"/>
    <property type="match status" value="1"/>
</dbReference>
<keyword evidence="7 13" id="KW-1133">Transmembrane helix</keyword>